<keyword evidence="2" id="KW-0456">Lyase</keyword>
<protein>
    <submittedName>
        <fullName evidence="2">Polysaccharide lyase family 7 protein</fullName>
    </submittedName>
</protein>
<reference evidence="2 3" key="1">
    <citation type="submission" date="2017-02" db="EMBL/GenBank/DDBJ databases">
        <title>The new phylogeny of genus Mycobacterium.</title>
        <authorList>
            <person name="Tortoli E."/>
            <person name="Trovato A."/>
            <person name="Cirillo D.M."/>
        </authorList>
    </citation>
    <scope>NUCLEOTIDE SEQUENCE [LARGE SCALE GENOMIC DNA]</scope>
    <source>
        <strain evidence="2 3">DSM 45000</strain>
    </source>
</reference>
<proteinExistence type="predicted"/>
<sequence length="86" mass="9311">IHSDGSNSGQAAPLVKLLYQLRLDQGRVQALVRERPDDGGTRAYTLMDGIPLGQSFSYRIGVSRSGLLSVSVNGSALEQQLDPQWV</sequence>
<feature type="domain" description="Alginate lyase 2" evidence="1">
    <location>
        <begin position="1"/>
        <end position="79"/>
    </location>
</feature>
<dbReference type="InterPro" id="IPR014895">
    <property type="entry name" value="Alginate_lyase_2"/>
</dbReference>
<dbReference type="Pfam" id="PF08787">
    <property type="entry name" value="Alginate_lyase2"/>
    <property type="match status" value="1"/>
</dbReference>
<dbReference type="Gene3D" id="2.60.120.200">
    <property type="match status" value="1"/>
</dbReference>
<organism evidence="2 3">
    <name type="scientific">Mycobacterium paraseoulense</name>
    <dbReference type="NCBI Taxonomy" id="590652"/>
    <lineage>
        <taxon>Bacteria</taxon>
        <taxon>Bacillati</taxon>
        <taxon>Actinomycetota</taxon>
        <taxon>Actinomycetes</taxon>
        <taxon>Mycobacteriales</taxon>
        <taxon>Mycobacteriaceae</taxon>
        <taxon>Mycobacterium</taxon>
    </lineage>
</organism>
<name>A0A1X0HUB1_9MYCO</name>
<evidence type="ECO:0000259" key="1">
    <source>
        <dbReference type="Pfam" id="PF08787"/>
    </source>
</evidence>
<comment type="caution">
    <text evidence="2">The sequence shown here is derived from an EMBL/GenBank/DDBJ whole genome shotgun (WGS) entry which is preliminary data.</text>
</comment>
<dbReference type="EMBL" id="MVIE01000192">
    <property type="protein sequence ID" value="ORB30085.1"/>
    <property type="molecule type" value="Genomic_DNA"/>
</dbReference>
<keyword evidence="3" id="KW-1185">Reference proteome</keyword>
<accession>A0A1X0HUB1</accession>
<feature type="non-terminal residue" evidence="2">
    <location>
        <position position="86"/>
    </location>
</feature>
<dbReference type="Proteomes" id="UP000192513">
    <property type="component" value="Unassembled WGS sequence"/>
</dbReference>
<dbReference type="RefSeq" id="WP_142275335.1">
    <property type="nucleotide sequence ID" value="NZ_MVIE01000192.1"/>
</dbReference>
<dbReference type="SUPFAM" id="SSF49899">
    <property type="entry name" value="Concanavalin A-like lectins/glucanases"/>
    <property type="match status" value="1"/>
</dbReference>
<evidence type="ECO:0000313" key="2">
    <source>
        <dbReference type="EMBL" id="ORB30085.1"/>
    </source>
</evidence>
<dbReference type="AlphaFoldDB" id="A0A1X0HUB1"/>
<dbReference type="InterPro" id="IPR013320">
    <property type="entry name" value="ConA-like_dom_sf"/>
</dbReference>
<dbReference type="GO" id="GO:0016829">
    <property type="term" value="F:lyase activity"/>
    <property type="evidence" value="ECO:0007669"/>
    <property type="project" value="UniProtKB-KW"/>
</dbReference>
<evidence type="ECO:0000313" key="3">
    <source>
        <dbReference type="Proteomes" id="UP000192513"/>
    </source>
</evidence>
<gene>
    <name evidence="2" type="ORF">BST39_29010</name>
</gene>
<feature type="non-terminal residue" evidence="2">
    <location>
        <position position="1"/>
    </location>
</feature>